<dbReference type="EMBL" id="JABBWG010000006">
    <property type="protein sequence ID" value="KAG1821728.1"/>
    <property type="molecule type" value="Genomic_DNA"/>
</dbReference>
<dbReference type="OrthoDB" id="2663142at2759"/>
<comment type="caution">
    <text evidence="1">The sequence shown here is derived from an EMBL/GenBank/DDBJ whole genome shotgun (WGS) entry which is preliminary data.</text>
</comment>
<dbReference type="RefSeq" id="XP_041196468.1">
    <property type="nucleotide sequence ID" value="XM_041334831.1"/>
</dbReference>
<evidence type="ECO:0008006" key="3">
    <source>
        <dbReference type="Google" id="ProtNLM"/>
    </source>
</evidence>
<dbReference type="SUPFAM" id="SSF52047">
    <property type="entry name" value="RNI-like"/>
    <property type="match status" value="1"/>
</dbReference>
<dbReference type="InterPro" id="IPR032675">
    <property type="entry name" value="LRR_dom_sf"/>
</dbReference>
<organism evidence="1 2">
    <name type="scientific">Suillus subaureus</name>
    <dbReference type="NCBI Taxonomy" id="48587"/>
    <lineage>
        <taxon>Eukaryota</taxon>
        <taxon>Fungi</taxon>
        <taxon>Dikarya</taxon>
        <taxon>Basidiomycota</taxon>
        <taxon>Agaricomycotina</taxon>
        <taxon>Agaricomycetes</taxon>
        <taxon>Agaricomycetidae</taxon>
        <taxon>Boletales</taxon>
        <taxon>Suillineae</taxon>
        <taxon>Suillaceae</taxon>
        <taxon>Suillus</taxon>
    </lineage>
</organism>
<sequence length="386" mass="42736">MERLFRDPYPSSQTPLTHTIISALPTSAPRLKALEIKGRVIFMTDKNPSRIESLLISYSDGLTELSLTSHLHDVSSTTLNIIAPWPSLRSLTLKLGLKGIPITPLRIPQPFATLIHLHISSDDSLDLFISFLRTFRILKFDSSNIVSLNLKTIQFNAGHCVPANIWSQSLTSLIHANTKLEHVILTEKCEYCYWRCECLPSSSFDFRPLLAHQGLAGLSTLVLSPGPATSIILTDADISALARTCPHFQILDLGSRNTPVSLYALNILVRRCRELREVSLYLNVTVRVDALTDNTNADDDEVGLQPNPRFIKLEVCPSPIEIEYPVHPLGESLPELTWTEESISVSRVMHHGMGGHLWQEVSDALGVMVTDEGGAVAESSRVTFAV</sequence>
<keyword evidence="2" id="KW-1185">Reference proteome</keyword>
<name>A0A9P7EI03_9AGAM</name>
<reference evidence="1" key="1">
    <citation type="journal article" date="2020" name="New Phytol.">
        <title>Comparative genomics reveals dynamic genome evolution in host specialist ectomycorrhizal fungi.</title>
        <authorList>
            <person name="Lofgren L.A."/>
            <person name="Nguyen N.H."/>
            <person name="Vilgalys R."/>
            <person name="Ruytinx J."/>
            <person name="Liao H.L."/>
            <person name="Branco S."/>
            <person name="Kuo A."/>
            <person name="LaButti K."/>
            <person name="Lipzen A."/>
            <person name="Andreopoulos W."/>
            <person name="Pangilinan J."/>
            <person name="Riley R."/>
            <person name="Hundley H."/>
            <person name="Na H."/>
            <person name="Barry K."/>
            <person name="Grigoriev I.V."/>
            <person name="Stajich J.E."/>
            <person name="Kennedy P.G."/>
        </authorList>
    </citation>
    <scope>NUCLEOTIDE SEQUENCE</scope>
    <source>
        <strain evidence="1">MN1</strain>
    </source>
</reference>
<accession>A0A9P7EI03</accession>
<protein>
    <recommendedName>
        <fullName evidence="3">F-box domain-containing protein</fullName>
    </recommendedName>
</protein>
<dbReference type="Proteomes" id="UP000807769">
    <property type="component" value="Unassembled WGS sequence"/>
</dbReference>
<dbReference type="Gene3D" id="3.80.10.10">
    <property type="entry name" value="Ribonuclease Inhibitor"/>
    <property type="match status" value="1"/>
</dbReference>
<dbReference type="GeneID" id="64628848"/>
<evidence type="ECO:0000313" key="2">
    <source>
        <dbReference type="Proteomes" id="UP000807769"/>
    </source>
</evidence>
<dbReference type="AlphaFoldDB" id="A0A9P7EI03"/>
<evidence type="ECO:0000313" key="1">
    <source>
        <dbReference type="EMBL" id="KAG1821728.1"/>
    </source>
</evidence>
<proteinExistence type="predicted"/>
<gene>
    <name evidence="1" type="ORF">BJ212DRAFT_1333069</name>
</gene>